<feature type="transmembrane region" description="Helical" evidence="7">
    <location>
        <begin position="12"/>
        <end position="32"/>
    </location>
</feature>
<evidence type="ECO:0000256" key="2">
    <source>
        <dbReference type="ARBA" id="ARBA00008821"/>
    </source>
</evidence>
<dbReference type="STRING" id="1006004.GBAG_0903"/>
<feature type="transmembrane region" description="Helical" evidence="7">
    <location>
        <begin position="133"/>
        <end position="151"/>
    </location>
</feature>
<feature type="transmembrane region" description="Helical" evidence="7">
    <location>
        <begin position="377"/>
        <end position="396"/>
    </location>
</feature>
<dbReference type="OrthoDB" id="5597247at2"/>
<comment type="caution">
    <text evidence="8">The sequence shown here is derived from an EMBL/GenBank/DDBJ whole genome shotgun (WGS) entry which is preliminary data.</text>
</comment>
<evidence type="ECO:0000256" key="6">
    <source>
        <dbReference type="ARBA" id="ARBA00023136"/>
    </source>
</evidence>
<accession>A0A085GIB9</accession>
<dbReference type="PANTHER" id="PTHR42810:SF6">
    <property type="entry name" value="PURINE PERMEASE YBBY-RELATED"/>
    <property type="match status" value="1"/>
</dbReference>
<evidence type="ECO:0000313" key="8">
    <source>
        <dbReference type="EMBL" id="KFC83464.1"/>
    </source>
</evidence>
<organism evidence="8 9">
    <name type="scientific">Buttiauxella agrestis ATCC 33320</name>
    <dbReference type="NCBI Taxonomy" id="1006004"/>
    <lineage>
        <taxon>Bacteria</taxon>
        <taxon>Pseudomonadati</taxon>
        <taxon>Pseudomonadota</taxon>
        <taxon>Gammaproteobacteria</taxon>
        <taxon>Enterobacterales</taxon>
        <taxon>Enterobacteriaceae</taxon>
        <taxon>Buttiauxella</taxon>
    </lineage>
</organism>
<dbReference type="eggNOG" id="COG2233">
    <property type="taxonomic scope" value="Bacteria"/>
</dbReference>
<dbReference type="GO" id="GO:0005886">
    <property type="term" value="C:plasma membrane"/>
    <property type="evidence" value="ECO:0007669"/>
    <property type="project" value="TreeGrafter"/>
</dbReference>
<dbReference type="AlphaFoldDB" id="A0A085GIB9"/>
<feature type="transmembrane region" description="Helical" evidence="7">
    <location>
        <begin position="197"/>
        <end position="220"/>
    </location>
</feature>
<proteinExistence type="inferred from homology"/>
<evidence type="ECO:0000256" key="7">
    <source>
        <dbReference type="SAM" id="Phobius"/>
    </source>
</evidence>
<dbReference type="EMBL" id="JMPI01000020">
    <property type="protein sequence ID" value="KFC83464.1"/>
    <property type="molecule type" value="Genomic_DNA"/>
</dbReference>
<feature type="transmembrane region" description="Helical" evidence="7">
    <location>
        <begin position="408"/>
        <end position="427"/>
    </location>
</feature>
<keyword evidence="3" id="KW-0813">Transport</keyword>
<evidence type="ECO:0000256" key="1">
    <source>
        <dbReference type="ARBA" id="ARBA00004141"/>
    </source>
</evidence>
<dbReference type="Proteomes" id="UP000028653">
    <property type="component" value="Unassembled WGS sequence"/>
</dbReference>
<evidence type="ECO:0000313" key="9">
    <source>
        <dbReference type="Proteomes" id="UP000028653"/>
    </source>
</evidence>
<name>A0A085GIB9_9ENTR</name>
<dbReference type="Pfam" id="PF00860">
    <property type="entry name" value="Xan_ur_permease"/>
    <property type="match status" value="1"/>
</dbReference>
<gene>
    <name evidence="8" type="primary">ybbY</name>
    <name evidence="8" type="ORF">GBAG_0903</name>
</gene>
<dbReference type="NCBIfam" id="NF008502">
    <property type="entry name" value="PRK11412.1"/>
    <property type="match status" value="1"/>
</dbReference>
<evidence type="ECO:0000256" key="3">
    <source>
        <dbReference type="ARBA" id="ARBA00022448"/>
    </source>
</evidence>
<comment type="similarity">
    <text evidence="2">Belongs to the nucleobase:cation symporter-2 (NCS2) (TC 2.A.40) family.</text>
</comment>
<keyword evidence="5 7" id="KW-1133">Transmembrane helix</keyword>
<dbReference type="GO" id="GO:0042907">
    <property type="term" value="F:xanthine transmembrane transporter activity"/>
    <property type="evidence" value="ECO:0007669"/>
    <property type="project" value="TreeGrafter"/>
</dbReference>
<sequence>MEAVRLSRDTWLSGFQWFFFIFCNTVVIPPTLQSAFHLTSATTFVLTQYSFLTTALACLLQAFFGHRRALMEGPGGLWWGTILTLTLAESAQGTPLASIGGSLALGIALAGVLTMVIGFSGLGPWLARLFRPAVMIVFMFLLGAQLTTIFFKGMLGLPFGAVNGPVDLNGAAFSLAVAVVIFIVTFIVILPQRIGKFAVLLGTILGWGIYVCWFGNTHVITQNQSWQWFPLGHSLDIKPGIVITAVLTGLVNISNTFGAIRGSDTFYGNTPAMPALYRRSFVVSGAMTLMGAPLGVIPFSPFVSSIGLITQTQDATRRAFVVGSLLFLLIGLFPPLTRFFCAIPLTISSAVMLVAYLPLLWSSLLFVNLTTLNSRNIYRIAIPLFCGVFLMGVPGAYLQQLPLLVRPLLSNGLLMGVLLAVVLENLFPWDRVK</sequence>
<keyword evidence="4 7" id="KW-0812">Transmembrane</keyword>
<feature type="transmembrane region" description="Helical" evidence="7">
    <location>
        <begin position="281"/>
        <end position="303"/>
    </location>
</feature>
<dbReference type="NCBIfam" id="NF037981">
    <property type="entry name" value="NCS2_1"/>
    <property type="match status" value="1"/>
</dbReference>
<feature type="transmembrane region" description="Helical" evidence="7">
    <location>
        <begin position="315"/>
        <end position="332"/>
    </location>
</feature>
<reference evidence="8 9" key="1">
    <citation type="submission" date="2014-05" db="EMBL/GenBank/DDBJ databases">
        <title>ATOL: Assembling a taxonomically balanced genome-scale reconstruction of the evolutionary history of the Enterobacteriaceae.</title>
        <authorList>
            <person name="Plunkett G.III."/>
            <person name="Neeno-Eckwall E.C."/>
            <person name="Glasner J.D."/>
            <person name="Perna N.T."/>
        </authorList>
    </citation>
    <scope>NUCLEOTIDE SEQUENCE [LARGE SCALE GENOMIC DNA]</scope>
    <source>
        <strain evidence="8 9">ATCC 33320</strain>
    </source>
</reference>
<evidence type="ECO:0000256" key="4">
    <source>
        <dbReference type="ARBA" id="ARBA00022692"/>
    </source>
</evidence>
<feature type="transmembrane region" description="Helical" evidence="7">
    <location>
        <begin position="44"/>
        <end position="64"/>
    </location>
</feature>
<keyword evidence="6 7" id="KW-0472">Membrane</keyword>
<dbReference type="RefSeq" id="WP_034493785.1">
    <property type="nucleotide sequence ID" value="NZ_JMPI01000020.1"/>
</dbReference>
<comment type="subcellular location">
    <subcellularLocation>
        <location evidence="1">Membrane</location>
        <topology evidence="1">Multi-pass membrane protein</topology>
    </subcellularLocation>
</comment>
<evidence type="ECO:0000256" key="5">
    <source>
        <dbReference type="ARBA" id="ARBA00022989"/>
    </source>
</evidence>
<protein>
    <submittedName>
        <fullName evidence="8">Xanthine permease</fullName>
    </submittedName>
</protein>
<dbReference type="InterPro" id="IPR006043">
    <property type="entry name" value="NCS2"/>
</dbReference>
<feature type="transmembrane region" description="Helical" evidence="7">
    <location>
        <begin position="171"/>
        <end position="190"/>
    </location>
</feature>
<keyword evidence="9" id="KW-1185">Reference proteome</keyword>
<dbReference type="PANTHER" id="PTHR42810">
    <property type="entry name" value="PURINE PERMEASE C1399.01C-RELATED"/>
    <property type="match status" value="1"/>
</dbReference>
<feature type="transmembrane region" description="Helical" evidence="7">
    <location>
        <begin position="103"/>
        <end position="126"/>
    </location>
</feature>